<feature type="region of interest" description="Disordered" evidence="10">
    <location>
        <begin position="583"/>
        <end position="611"/>
    </location>
</feature>
<keyword evidence="13" id="KW-1185">Reference proteome</keyword>
<dbReference type="SMART" id="SM00220">
    <property type="entry name" value="S_TKc"/>
    <property type="match status" value="1"/>
</dbReference>
<evidence type="ECO:0000256" key="2">
    <source>
        <dbReference type="ARBA" id="ARBA00022527"/>
    </source>
</evidence>
<keyword evidence="6" id="KW-0067">ATP-binding</keyword>
<dbReference type="GO" id="GO:0004674">
    <property type="term" value="F:protein serine/threonine kinase activity"/>
    <property type="evidence" value="ECO:0007669"/>
    <property type="project" value="UniProtKB-KW"/>
</dbReference>
<comment type="catalytic activity">
    <reaction evidence="8">
        <text>L-threonyl-[protein] + ATP = O-phospho-L-threonyl-[protein] + ADP + H(+)</text>
        <dbReference type="Rhea" id="RHEA:46608"/>
        <dbReference type="Rhea" id="RHEA-COMP:11060"/>
        <dbReference type="Rhea" id="RHEA-COMP:11605"/>
        <dbReference type="ChEBI" id="CHEBI:15378"/>
        <dbReference type="ChEBI" id="CHEBI:30013"/>
        <dbReference type="ChEBI" id="CHEBI:30616"/>
        <dbReference type="ChEBI" id="CHEBI:61977"/>
        <dbReference type="ChEBI" id="CHEBI:456216"/>
        <dbReference type="EC" id="2.7.11.1"/>
    </reaction>
</comment>
<dbReference type="InterPro" id="IPR011009">
    <property type="entry name" value="Kinase-like_dom_sf"/>
</dbReference>
<dbReference type="PANTHER" id="PTHR11042">
    <property type="entry name" value="EUKARYOTIC TRANSLATION INITIATION FACTOR 2-ALPHA KINASE EIF2-ALPHA KINASE -RELATED"/>
    <property type="match status" value="1"/>
</dbReference>
<dbReference type="InterPro" id="IPR050339">
    <property type="entry name" value="CC_SR_Kinase"/>
</dbReference>
<organism evidence="12 13">
    <name type="scientific">Thyridium curvatum</name>
    <dbReference type="NCBI Taxonomy" id="1093900"/>
    <lineage>
        <taxon>Eukaryota</taxon>
        <taxon>Fungi</taxon>
        <taxon>Dikarya</taxon>
        <taxon>Ascomycota</taxon>
        <taxon>Pezizomycotina</taxon>
        <taxon>Sordariomycetes</taxon>
        <taxon>Sordariomycetidae</taxon>
        <taxon>Thyridiales</taxon>
        <taxon>Thyridiaceae</taxon>
        <taxon>Thyridium</taxon>
    </lineage>
</organism>
<evidence type="ECO:0000256" key="8">
    <source>
        <dbReference type="ARBA" id="ARBA00047899"/>
    </source>
</evidence>
<dbReference type="STRING" id="1093900.A0A507AZ17"/>
<dbReference type="PROSITE" id="PS00108">
    <property type="entry name" value="PROTEIN_KINASE_ST"/>
    <property type="match status" value="1"/>
</dbReference>
<feature type="compositionally biased region" description="Polar residues" evidence="10">
    <location>
        <begin position="478"/>
        <end position="493"/>
    </location>
</feature>
<feature type="compositionally biased region" description="Basic and acidic residues" evidence="10">
    <location>
        <begin position="583"/>
        <end position="593"/>
    </location>
</feature>
<proteinExistence type="inferred from homology"/>
<dbReference type="Proteomes" id="UP000319257">
    <property type="component" value="Unassembled WGS sequence"/>
</dbReference>
<accession>A0A507AZ17</accession>
<dbReference type="InterPro" id="IPR000719">
    <property type="entry name" value="Prot_kinase_dom"/>
</dbReference>
<feature type="domain" description="Protein kinase" evidence="11">
    <location>
        <begin position="148"/>
        <end position="468"/>
    </location>
</feature>
<reference evidence="12 13" key="1">
    <citation type="submission" date="2019-06" db="EMBL/GenBank/DDBJ databases">
        <title>Draft genome sequence of the filamentous fungus Phialemoniopsis curvata isolated from diesel fuel.</title>
        <authorList>
            <person name="Varaljay V.A."/>
            <person name="Lyon W.J."/>
            <person name="Crouch A.L."/>
            <person name="Drake C.E."/>
            <person name="Hollomon J.M."/>
            <person name="Nadeau L.J."/>
            <person name="Nunn H.S."/>
            <person name="Stevenson B.S."/>
            <person name="Bojanowski C.L."/>
            <person name="Crookes-Goodson W.J."/>
        </authorList>
    </citation>
    <scope>NUCLEOTIDE SEQUENCE [LARGE SCALE GENOMIC DNA]</scope>
    <source>
        <strain evidence="12 13">D216</strain>
    </source>
</reference>
<name>A0A507AZ17_9PEZI</name>
<feature type="compositionally biased region" description="Pro residues" evidence="10">
    <location>
        <begin position="602"/>
        <end position="611"/>
    </location>
</feature>
<feature type="compositionally biased region" description="Polar residues" evidence="10">
    <location>
        <begin position="510"/>
        <end position="537"/>
    </location>
</feature>
<comment type="catalytic activity">
    <reaction evidence="9">
        <text>L-seryl-[protein] + ATP = O-phospho-L-seryl-[protein] + ADP + H(+)</text>
        <dbReference type="Rhea" id="RHEA:17989"/>
        <dbReference type="Rhea" id="RHEA-COMP:9863"/>
        <dbReference type="Rhea" id="RHEA-COMP:11604"/>
        <dbReference type="ChEBI" id="CHEBI:15378"/>
        <dbReference type="ChEBI" id="CHEBI:29999"/>
        <dbReference type="ChEBI" id="CHEBI:30616"/>
        <dbReference type="ChEBI" id="CHEBI:83421"/>
        <dbReference type="ChEBI" id="CHEBI:456216"/>
        <dbReference type="EC" id="2.7.11.1"/>
    </reaction>
</comment>
<dbReference type="Gene3D" id="1.10.510.10">
    <property type="entry name" value="Transferase(Phosphotransferase) domain 1"/>
    <property type="match status" value="1"/>
</dbReference>
<dbReference type="OrthoDB" id="1405469at2759"/>
<evidence type="ECO:0000256" key="7">
    <source>
        <dbReference type="ARBA" id="ARBA00037982"/>
    </source>
</evidence>
<dbReference type="GO" id="GO:0005634">
    <property type="term" value="C:nucleus"/>
    <property type="evidence" value="ECO:0007669"/>
    <property type="project" value="TreeGrafter"/>
</dbReference>
<protein>
    <recommendedName>
        <fullName evidence="1">non-specific serine/threonine protein kinase</fullName>
        <ecNumber evidence="1">2.7.11.1</ecNumber>
    </recommendedName>
</protein>
<dbReference type="FunFam" id="1.10.510.10:FF:000699">
    <property type="entry name" value="Probable serine/threonine-protein kinase iksA"/>
    <property type="match status" value="1"/>
</dbReference>
<dbReference type="Pfam" id="PF00069">
    <property type="entry name" value="Pkinase"/>
    <property type="match status" value="1"/>
</dbReference>
<keyword evidence="3" id="KW-0808">Transferase</keyword>
<comment type="similarity">
    <text evidence="7">Belongs to the protein kinase superfamily. Ser/Thr protein kinase family. GCN2 subfamily.</text>
</comment>
<dbReference type="GO" id="GO:0005737">
    <property type="term" value="C:cytoplasm"/>
    <property type="evidence" value="ECO:0007669"/>
    <property type="project" value="TreeGrafter"/>
</dbReference>
<dbReference type="Gene3D" id="3.30.200.20">
    <property type="entry name" value="Phosphorylase Kinase, domain 1"/>
    <property type="match status" value="1"/>
</dbReference>
<dbReference type="InParanoid" id="A0A507AZ17"/>
<evidence type="ECO:0000256" key="5">
    <source>
        <dbReference type="ARBA" id="ARBA00022777"/>
    </source>
</evidence>
<dbReference type="RefSeq" id="XP_030996943.1">
    <property type="nucleotide sequence ID" value="XM_031138928.1"/>
</dbReference>
<dbReference type="GO" id="GO:0005524">
    <property type="term" value="F:ATP binding"/>
    <property type="evidence" value="ECO:0007669"/>
    <property type="project" value="UniProtKB-KW"/>
</dbReference>
<keyword evidence="5" id="KW-0418">Kinase</keyword>
<evidence type="ECO:0000256" key="9">
    <source>
        <dbReference type="ARBA" id="ARBA00048679"/>
    </source>
</evidence>
<feature type="compositionally biased region" description="Low complexity" evidence="10">
    <location>
        <begin position="549"/>
        <end position="558"/>
    </location>
</feature>
<dbReference type="AlphaFoldDB" id="A0A507AZ17"/>
<dbReference type="SUPFAM" id="SSF56112">
    <property type="entry name" value="Protein kinase-like (PK-like)"/>
    <property type="match status" value="1"/>
</dbReference>
<feature type="region of interest" description="Disordered" evidence="10">
    <location>
        <begin position="469"/>
        <end position="571"/>
    </location>
</feature>
<dbReference type="PANTHER" id="PTHR11042:SF138">
    <property type="entry name" value="SERINE_THREONINE-PROTEIN KINASE IKS1-RELATED"/>
    <property type="match status" value="1"/>
</dbReference>
<evidence type="ECO:0000256" key="10">
    <source>
        <dbReference type="SAM" id="MobiDB-lite"/>
    </source>
</evidence>
<keyword evidence="4" id="KW-0547">Nucleotide-binding</keyword>
<dbReference type="EMBL" id="SKBQ01000022">
    <property type="protein sequence ID" value="TPX15232.1"/>
    <property type="molecule type" value="Genomic_DNA"/>
</dbReference>
<evidence type="ECO:0000313" key="13">
    <source>
        <dbReference type="Proteomes" id="UP000319257"/>
    </source>
</evidence>
<dbReference type="InterPro" id="IPR008271">
    <property type="entry name" value="Ser/Thr_kinase_AS"/>
</dbReference>
<evidence type="ECO:0000313" key="12">
    <source>
        <dbReference type="EMBL" id="TPX15232.1"/>
    </source>
</evidence>
<dbReference type="FunFam" id="3.30.200.20:FF:000306">
    <property type="entry name" value="IKS protein kinase"/>
    <property type="match status" value="1"/>
</dbReference>
<dbReference type="GeneID" id="41971956"/>
<evidence type="ECO:0000256" key="6">
    <source>
        <dbReference type="ARBA" id="ARBA00022840"/>
    </source>
</evidence>
<dbReference type="PROSITE" id="PS50011">
    <property type="entry name" value="PROTEIN_KINASE_DOM"/>
    <property type="match status" value="1"/>
</dbReference>
<comment type="caution">
    <text evidence="12">The sequence shown here is derived from an EMBL/GenBank/DDBJ whole genome shotgun (WGS) entry which is preliminary data.</text>
</comment>
<evidence type="ECO:0000256" key="3">
    <source>
        <dbReference type="ARBA" id="ARBA00022679"/>
    </source>
</evidence>
<evidence type="ECO:0000256" key="4">
    <source>
        <dbReference type="ARBA" id="ARBA00022741"/>
    </source>
</evidence>
<keyword evidence="2" id="KW-0723">Serine/threonine-protein kinase</keyword>
<gene>
    <name evidence="12" type="ORF">E0L32_004509</name>
</gene>
<evidence type="ECO:0000259" key="11">
    <source>
        <dbReference type="PROSITE" id="PS50011"/>
    </source>
</evidence>
<dbReference type="EC" id="2.7.11.1" evidence="1"/>
<evidence type="ECO:0000256" key="1">
    <source>
        <dbReference type="ARBA" id="ARBA00012513"/>
    </source>
</evidence>
<sequence>MSLSLVPYHPREGREIVLRHHDAIVVRDPSSQRLEIRGLTACPTCHQPLRPSSPERSYDAPSHQESFVDPDYFRMLRAGHGLERPDRAPPASPTRRLVQPFFQDEQGAAAPVQHIEEEAEFISSTPDVHEGSRIRREAFSPRYFKTFFVEERELGRGGKGIVLLVRHEIDGCHLGHFACKRVPVGDDHAWLEKVLIEVELLAKLSHPNLVSYRHVWLEDVRLTRFGPPVACAFILQQYCNSGDLLHYVAGDQPKETTKEELKAQMRRRSKGQIERTQDIFPGQRQLPLEEIYSLFRDITAGLAYLHAANYIHRDLKPSNCLLHREGKSLICLISDFGEVQPENAVRKSTGSTGTISYCAPEVLRRDASGRYGNFTTKSDIFSLGMILYFMCFGRLPYQSANAIQEELEDIDLLRAEITDWKGFQDERRERPELPGKLYQLLKKLLSVNPADRPSASEVLTALKNESSLDGVARGARSASPTRGFQSRRVQNLDSPMAPSTPVPGLYMPHPNQNGTLAESQGDPTKQAKVSSSSQEDLSGTIVPGSPRKSAQSAAAQSSLQTHPGAQTARYRATATALSANHDDYSALERRPSEHTLSTSPEAPSPPRSPPLLMAPPTTFFGEVRHRGFVAQHYLAHFAEEHSETTFLFLRLALFLVKMATLTRPCWPYLVNTGIGASLVAVAGLDLGIPGTMQGRGAPRRGSHNVSIAGQQVAPRSRWRWDWKASMTLLALHFAVLWATSRRGVLCPASHAAWPEWT</sequence>